<comment type="caution">
    <text evidence="1">The sequence shown here is derived from an EMBL/GenBank/DDBJ whole genome shotgun (WGS) entry which is preliminary data.</text>
</comment>
<sequence length="64" mass="7694">MREYRRIGDDQWDTILSPLFDMPGADKPGPLRAAINHYAYDDAWVPRHARRQNRGRSRMRQVRR</sequence>
<organism evidence="1 2">
    <name type="scientific">Antrihabitans cavernicola</name>
    <dbReference type="NCBI Taxonomy" id="2495913"/>
    <lineage>
        <taxon>Bacteria</taxon>
        <taxon>Bacillati</taxon>
        <taxon>Actinomycetota</taxon>
        <taxon>Actinomycetes</taxon>
        <taxon>Mycobacteriales</taxon>
        <taxon>Nocardiaceae</taxon>
        <taxon>Antrihabitans</taxon>
    </lineage>
</organism>
<dbReference type="EMBL" id="VLNY01000003">
    <property type="protein sequence ID" value="KAA0023411.1"/>
    <property type="molecule type" value="Genomic_DNA"/>
</dbReference>
<dbReference type="OrthoDB" id="4928804at2"/>
<gene>
    <name evidence="1" type="ORF">FOY51_08355</name>
</gene>
<proteinExistence type="predicted"/>
<accession>A0A5A7SGS4</accession>
<dbReference type="RefSeq" id="WP_149429756.1">
    <property type="nucleotide sequence ID" value="NZ_VLNY01000003.1"/>
</dbReference>
<evidence type="ECO:0000313" key="1">
    <source>
        <dbReference type="EMBL" id="KAA0023411.1"/>
    </source>
</evidence>
<dbReference type="Proteomes" id="UP000322244">
    <property type="component" value="Unassembled WGS sequence"/>
</dbReference>
<protein>
    <submittedName>
        <fullName evidence="1">Uncharacterized protein</fullName>
    </submittedName>
</protein>
<evidence type="ECO:0000313" key="2">
    <source>
        <dbReference type="Proteomes" id="UP000322244"/>
    </source>
</evidence>
<name>A0A5A7SGS4_9NOCA</name>
<keyword evidence="2" id="KW-1185">Reference proteome</keyword>
<reference evidence="1 2" key="1">
    <citation type="submission" date="2019-07" db="EMBL/GenBank/DDBJ databases">
        <title>Rhodococcus cavernicolus sp. nov., isolated from a cave.</title>
        <authorList>
            <person name="Lee S.D."/>
        </authorList>
    </citation>
    <scope>NUCLEOTIDE SEQUENCE [LARGE SCALE GENOMIC DNA]</scope>
    <source>
        <strain evidence="1 2">C1-24</strain>
    </source>
</reference>
<dbReference type="AlphaFoldDB" id="A0A5A7SGS4"/>